<organism evidence="2 3">
    <name type="scientific">Skermania pinensis</name>
    <dbReference type="NCBI Taxonomy" id="39122"/>
    <lineage>
        <taxon>Bacteria</taxon>
        <taxon>Bacillati</taxon>
        <taxon>Actinomycetota</taxon>
        <taxon>Actinomycetes</taxon>
        <taxon>Mycobacteriales</taxon>
        <taxon>Gordoniaceae</taxon>
        <taxon>Skermania</taxon>
    </lineage>
</organism>
<dbReference type="GO" id="GO:0016301">
    <property type="term" value="F:kinase activity"/>
    <property type="evidence" value="ECO:0007669"/>
    <property type="project" value="UniProtKB-KW"/>
</dbReference>
<evidence type="ECO:0000313" key="3">
    <source>
        <dbReference type="Proteomes" id="UP000887023"/>
    </source>
</evidence>
<dbReference type="PANTHER" id="PTHR12149">
    <property type="entry name" value="FRUCTOSAMINE 3 KINASE-RELATED PROTEIN"/>
    <property type="match status" value="1"/>
</dbReference>
<gene>
    <name evidence="2" type="ORF">KV203_12785</name>
</gene>
<evidence type="ECO:0000313" key="2">
    <source>
        <dbReference type="EMBL" id="QXQ12803.1"/>
    </source>
</evidence>
<dbReference type="PANTHER" id="PTHR12149:SF8">
    <property type="entry name" value="PROTEIN-RIBULOSAMINE 3-KINASE"/>
    <property type="match status" value="1"/>
</dbReference>
<name>A0ABX8S4P0_9ACTN</name>
<dbReference type="Gene3D" id="1.10.510.10">
    <property type="entry name" value="Transferase(Phosphotransferase) domain 1"/>
    <property type="match status" value="1"/>
</dbReference>
<dbReference type="Proteomes" id="UP000887023">
    <property type="component" value="Chromosome"/>
</dbReference>
<dbReference type="Gene3D" id="1.20.1270.240">
    <property type="match status" value="1"/>
</dbReference>
<dbReference type="SUPFAM" id="SSF56112">
    <property type="entry name" value="Protein kinase-like (PK-like)"/>
    <property type="match status" value="1"/>
</dbReference>
<keyword evidence="1" id="KW-0808">Transferase</keyword>
<dbReference type="Gene3D" id="3.30.200.20">
    <property type="entry name" value="Phosphorylase Kinase, domain 1"/>
    <property type="match status" value="1"/>
</dbReference>
<proteinExistence type="inferred from homology"/>
<dbReference type="RefSeq" id="WP_066467508.1">
    <property type="nucleotide sequence ID" value="NZ_CBCRUZ010000002.1"/>
</dbReference>
<dbReference type="EMBL" id="CP079105">
    <property type="protein sequence ID" value="QXQ12803.1"/>
    <property type="molecule type" value="Genomic_DNA"/>
</dbReference>
<reference evidence="2" key="1">
    <citation type="submission" date="2021-07" db="EMBL/GenBank/DDBJ databases">
        <title>Candidatus Kaistella beijingensis sp. nov. isolated from a municipal wastewater treatment plant is involved in sludge foaming.</title>
        <authorList>
            <person name="Song Y."/>
            <person name="Liu S.-J."/>
        </authorList>
    </citation>
    <scope>NUCLEOTIDE SEQUENCE</scope>
    <source>
        <strain evidence="2">DSM 43998</strain>
    </source>
</reference>
<dbReference type="Pfam" id="PF03881">
    <property type="entry name" value="Fructosamin_kin"/>
    <property type="match status" value="1"/>
</dbReference>
<accession>A0ABX8S4P0</accession>
<dbReference type="PIRSF" id="PIRSF006221">
    <property type="entry name" value="Ketosamine-3-kinase"/>
    <property type="match status" value="1"/>
</dbReference>
<dbReference type="InterPro" id="IPR011009">
    <property type="entry name" value="Kinase-like_dom_sf"/>
</dbReference>
<keyword evidence="1 2" id="KW-0418">Kinase</keyword>
<evidence type="ECO:0000256" key="1">
    <source>
        <dbReference type="PIRNR" id="PIRNR006221"/>
    </source>
</evidence>
<sequence>MGSVGYRKSSPDAPDDFFAAEAAGLRWLAAGGAPTVEVRAVGPRCIELELLVSAPPSAATAHAFGQALATVHDSGVSGEFGCPPEDFTGRCYIGNRPMSSVQHARWGEFYVTERVLPFVRTAVDLGHVDPDSLVDIERACAVIAEGTFDDREPPSRIHGDLWNGNVMWVAERGAVLIDPAAHGGHRETDLAMLALFGCPQLDEIIAGYRETHPLRPGWQDRVPVHQLHPLAVHAAGHGPGYGRALHAAALATLRLA</sequence>
<keyword evidence="3" id="KW-1185">Reference proteome</keyword>
<protein>
    <submittedName>
        <fullName evidence="2">Fructosamine kinase family protein</fullName>
    </submittedName>
</protein>
<dbReference type="InterPro" id="IPR016477">
    <property type="entry name" value="Fructo-/Ketosamine-3-kinase"/>
</dbReference>
<comment type="similarity">
    <text evidence="1">Belongs to the fructosamine kinase family.</text>
</comment>